<accession>A0AAN3MAH4</accession>
<proteinExistence type="predicted"/>
<reference evidence="1 2" key="1">
    <citation type="submission" date="2010-09" db="EMBL/GenBank/DDBJ databases">
        <authorList>
            <person name="Weinstock G."/>
            <person name="Sodergren E."/>
            <person name="Clifton S."/>
            <person name="Fulton L."/>
            <person name="Fulton B."/>
            <person name="Courtney L."/>
            <person name="Fronick C."/>
            <person name="Harrison M."/>
            <person name="Strong C."/>
            <person name="Farmer C."/>
            <person name="Delahaunty K."/>
            <person name="Markovic C."/>
            <person name="Hall O."/>
            <person name="Minx P."/>
            <person name="Tomlinson C."/>
            <person name="Mitreva M."/>
            <person name="Hou S."/>
            <person name="Chen J."/>
            <person name="Wollam A."/>
            <person name="Pepin K.H."/>
            <person name="Johnson M."/>
            <person name="Bhonagiri V."/>
            <person name="Zhang X."/>
            <person name="Suruliraj S."/>
            <person name="Warren W."/>
            <person name="Chinwalla A."/>
            <person name="Mardis E.R."/>
            <person name="Wilson R.K."/>
        </authorList>
    </citation>
    <scope>NUCLEOTIDE SEQUENCE [LARGE SCALE GENOMIC DNA]</scope>
    <source>
        <strain evidence="1 2">MS 85-1</strain>
    </source>
</reference>
<dbReference type="AlphaFoldDB" id="A0AAN3MAH4"/>
<organism evidence="1 2">
    <name type="scientific">Escherichia coli MS 85-1</name>
    <dbReference type="NCBI Taxonomy" id="679202"/>
    <lineage>
        <taxon>Bacteria</taxon>
        <taxon>Pseudomonadati</taxon>
        <taxon>Pseudomonadota</taxon>
        <taxon>Gammaproteobacteria</taxon>
        <taxon>Enterobacterales</taxon>
        <taxon>Enterobacteriaceae</taxon>
        <taxon>Escherichia</taxon>
    </lineage>
</organism>
<evidence type="ECO:0000313" key="1">
    <source>
        <dbReference type="EMBL" id="EFU35266.1"/>
    </source>
</evidence>
<comment type="caution">
    <text evidence="1">The sequence shown here is derived from an EMBL/GenBank/DDBJ whole genome shotgun (WGS) entry which is preliminary data.</text>
</comment>
<gene>
    <name evidence="1" type="ORF">HMPREF9350_02698</name>
</gene>
<protein>
    <submittedName>
        <fullName evidence="1">Uncharacterized protein</fullName>
    </submittedName>
</protein>
<dbReference type="Proteomes" id="UP000005056">
    <property type="component" value="Unassembled WGS sequence"/>
</dbReference>
<sequence length="41" mass="4778">MYLQIMPDYGIAIFCRPDKAFTPHLAFRTQNRLIAARRPAL</sequence>
<dbReference type="EMBL" id="ADWQ01000010">
    <property type="protein sequence ID" value="EFU35266.1"/>
    <property type="molecule type" value="Genomic_DNA"/>
</dbReference>
<evidence type="ECO:0000313" key="2">
    <source>
        <dbReference type="Proteomes" id="UP000005056"/>
    </source>
</evidence>
<name>A0AAN3MAH4_ECOLX</name>